<evidence type="ECO:0000313" key="2">
    <source>
        <dbReference type="EMBL" id="KYN21491.1"/>
    </source>
</evidence>
<name>A0A195E8Q1_9HYME</name>
<keyword evidence="3" id="KW-1185">Reference proteome</keyword>
<dbReference type="EMBL" id="KQ979440">
    <property type="protein sequence ID" value="KYN21491.1"/>
    <property type="molecule type" value="Genomic_DNA"/>
</dbReference>
<organism evidence="2 3">
    <name type="scientific">Trachymyrmex cornetzi</name>
    <dbReference type="NCBI Taxonomy" id="471704"/>
    <lineage>
        <taxon>Eukaryota</taxon>
        <taxon>Metazoa</taxon>
        <taxon>Ecdysozoa</taxon>
        <taxon>Arthropoda</taxon>
        <taxon>Hexapoda</taxon>
        <taxon>Insecta</taxon>
        <taxon>Pterygota</taxon>
        <taxon>Neoptera</taxon>
        <taxon>Endopterygota</taxon>
        <taxon>Hymenoptera</taxon>
        <taxon>Apocrita</taxon>
        <taxon>Aculeata</taxon>
        <taxon>Formicoidea</taxon>
        <taxon>Formicidae</taxon>
        <taxon>Myrmicinae</taxon>
        <taxon>Trachymyrmex</taxon>
    </lineage>
</organism>
<protein>
    <submittedName>
        <fullName evidence="2">Uncharacterized protein</fullName>
    </submittedName>
</protein>
<evidence type="ECO:0000256" key="1">
    <source>
        <dbReference type="SAM" id="MobiDB-lite"/>
    </source>
</evidence>
<sequence length="163" mass="18958">MTSTHTWTRHCTASRVAGVLTGSRSSIASQTRRQQCPGLRSASQTSSKRSLGRYTRERKDDAKRWRRRRRRKRRDAEKGPQGEDEDEGEDEGESKWIDDEFLGSIALFGVNSNQQAWTPLFKKNFMQRLYRLTQLTGREEPLRIDIRTTHEATDDGEIMGVRW</sequence>
<proteinExistence type="predicted"/>
<evidence type="ECO:0000313" key="3">
    <source>
        <dbReference type="Proteomes" id="UP000078492"/>
    </source>
</evidence>
<reference evidence="2 3" key="1">
    <citation type="submission" date="2015-09" db="EMBL/GenBank/DDBJ databases">
        <title>Trachymyrmex cornetzi WGS genome.</title>
        <authorList>
            <person name="Nygaard S."/>
            <person name="Hu H."/>
            <person name="Boomsma J."/>
            <person name="Zhang G."/>
        </authorList>
    </citation>
    <scope>NUCLEOTIDE SEQUENCE [LARGE SCALE GENOMIC DNA]</scope>
    <source>
        <strain evidence="2">Tcor2-1</strain>
        <tissue evidence="2">Whole body</tissue>
    </source>
</reference>
<dbReference type="AlphaFoldDB" id="A0A195E8Q1"/>
<accession>A0A195E8Q1</accession>
<dbReference type="Proteomes" id="UP000078492">
    <property type="component" value="Unassembled WGS sequence"/>
</dbReference>
<feature type="compositionally biased region" description="Basic and acidic residues" evidence="1">
    <location>
        <begin position="54"/>
        <end position="63"/>
    </location>
</feature>
<gene>
    <name evidence="2" type="ORF">ALC57_06105</name>
</gene>
<feature type="compositionally biased region" description="Acidic residues" evidence="1">
    <location>
        <begin position="82"/>
        <end position="92"/>
    </location>
</feature>
<feature type="compositionally biased region" description="Basic residues" evidence="1">
    <location>
        <begin position="64"/>
        <end position="73"/>
    </location>
</feature>
<feature type="compositionally biased region" description="Polar residues" evidence="1">
    <location>
        <begin position="22"/>
        <end position="34"/>
    </location>
</feature>
<feature type="region of interest" description="Disordered" evidence="1">
    <location>
        <begin position="22"/>
        <end position="93"/>
    </location>
</feature>